<dbReference type="OrthoDB" id="414322at2759"/>
<organism evidence="1 2">
    <name type="scientific">Aspergillus cristatus</name>
    <name type="common">Chinese Fuzhuan brick tea-fermentation fungus</name>
    <name type="synonym">Eurotium cristatum</name>
    <dbReference type="NCBI Taxonomy" id="573508"/>
    <lineage>
        <taxon>Eukaryota</taxon>
        <taxon>Fungi</taxon>
        <taxon>Dikarya</taxon>
        <taxon>Ascomycota</taxon>
        <taxon>Pezizomycotina</taxon>
        <taxon>Eurotiomycetes</taxon>
        <taxon>Eurotiomycetidae</taxon>
        <taxon>Eurotiales</taxon>
        <taxon>Aspergillaceae</taxon>
        <taxon>Aspergillus</taxon>
        <taxon>Aspergillus subgen. Aspergillus</taxon>
    </lineage>
</organism>
<evidence type="ECO:0000313" key="1">
    <source>
        <dbReference type="EMBL" id="ODM22466.1"/>
    </source>
</evidence>
<proteinExistence type="predicted"/>
<reference evidence="1 2" key="1">
    <citation type="journal article" date="2016" name="BMC Genomics">
        <title>Comparative genomic and transcriptomic analyses of the Fuzhuan brick tea-fermentation fungus Aspergillus cristatus.</title>
        <authorList>
            <person name="Ge Y."/>
            <person name="Wang Y."/>
            <person name="Liu Y."/>
            <person name="Tan Y."/>
            <person name="Ren X."/>
            <person name="Zhang X."/>
            <person name="Hyde K.D."/>
            <person name="Liu Y."/>
            <person name="Liu Z."/>
        </authorList>
    </citation>
    <scope>NUCLEOTIDE SEQUENCE [LARGE SCALE GENOMIC DNA]</scope>
    <source>
        <strain evidence="1 2">GZAAS20.1005</strain>
    </source>
</reference>
<dbReference type="VEuPathDB" id="FungiDB:SI65_00054"/>
<comment type="caution">
    <text evidence="1">The sequence shown here is derived from an EMBL/GenBank/DDBJ whole genome shotgun (WGS) entry which is preliminary data.</text>
</comment>
<protein>
    <recommendedName>
        <fullName evidence="3">Feruloyl esterase</fullName>
    </recommendedName>
</protein>
<sequence>MESISSLLTVAITTSPTPSSPSTELISSVIESFRLHCPELAATRVIVVFDTFDRIAAQNRLKSGSASPEVAQHYSAYKENVKSLVLREYVNDSEHGHDLQQATATAEFGSPHDENNSVELSITHTPDRHVTFIEPVARLGFGLAVRSALRVVETPYVWVQQHDWALVADIPLQPLLEVMHSSSAEANTDTPKPIKYISFPSIRMLRYAISDCVNSYPALRTLTATLKDDFPSSSQPDVKVPLTPLFFWFDKPHLASTEHYLSRVFPTRLAMRRGEFIEDKIGQRARGQMKDGEWGKWATWLYYPDEGRELCLRHLMGRTWRGGEGGLVGKYQKGT</sequence>
<accession>A0A1E3BQ06</accession>
<dbReference type="STRING" id="573508.A0A1E3BQ06"/>
<evidence type="ECO:0000313" key="2">
    <source>
        <dbReference type="Proteomes" id="UP000094569"/>
    </source>
</evidence>
<dbReference type="AlphaFoldDB" id="A0A1E3BQ06"/>
<name>A0A1E3BQ06_ASPCR</name>
<gene>
    <name evidence="1" type="ORF">SI65_00054</name>
</gene>
<keyword evidence="2" id="KW-1185">Reference proteome</keyword>
<dbReference type="Proteomes" id="UP000094569">
    <property type="component" value="Unassembled WGS sequence"/>
</dbReference>
<evidence type="ECO:0008006" key="3">
    <source>
        <dbReference type="Google" id="ProtNLM"/>
    </source>
</evidence>
<dbReference type="EMBL" id="JXNT01000001">
    <property type="protein sequence ID" value="ODM22466.1"/>
    <property type="molecule type" value="Genomic_DNA"/>
</dbReference>